<protein>
    <submittedName>
        <fullName evidence="1">Uncharacterized protein</fullName>
    </submittedName>
</protein>
<gene>
    <name evidence="1" type="ORF">TDIB3V08_LOCUS12877</name>
</gene>
<organism evidence="1">
    <name type="scientific">Timema douglasi</name>
    <name type="common">Walking stick</name>
    <dbReference type="NCBI Taxonomy" id="61478"/>
    <lineage>
        <taxon>Eukaryota</taxon>
        <taxon>Metazoa</taxon>
        <taxon>Ecdysozoa</taxon>
        <taxon>Arthropoda</taxon>
        <taxon>Hexapoda</taxon>
        <taxon>Insecta</taxon>
        <taxon>Pterygota</taxon>
        <taxon>Neoptera</taxon>
        <taxon>Polyneoptera</taxon>
        <taxon>Phasmatodea</taxon>
        <taxon>Timematodea</taxon>
        <taxon>Timematoidea</taxon>
        <taxon>Timematidae</taxon>
        <taxon>Timema</taxon>
    </lineage>
</organism>
<dbReference type="AlphaFoldDB" id="A0A7R8VYY3"/>
<name>A0A7R8VYY3_TIMDO</name>
<accession>A0A7R8VYY3</accession>
<sequence length="54" mass="6278">MMQKRIVFSTHPLDIVETPIQIPLKNQPQKVCSEETAVQLIPRTLRKLLIKKPK</sequence>
<reference evidence="1" key="1">
    <citation type="submission" date="2020-11" db="EMBL/GenBank/DDBJ databases">
        <authorList>
            <person name="Tran Van P."/>
        </authorList>
    </citation>
    <scope>NUCLEOTIDE SEQUENCE</scope>
</reference>
<dbReference type="EMBL" id="OA585919">
    <property type="protein sequence ID" value="CAD7206728.1"/>
    <property type="molecule type" value="Genomic_DNA"/>
</dbReference>
<proteinExistence type="predicted"/>
<evidence type="ECO:0000313" key="1">
    <source>
        <dbReference type="EMBL" id="CAD7206728.1"/>
    </source>
</evidence>